<protein>
    <submittedName>
        <fullName evidence="2">Cupin domain-containing protein</fullName>
    </submittedName>
</protein>
<organism evidence="2 3">
    <name type="scientific">Natronocalculus amylovorans</name>
    <dbReference type="NCBI Taxonomy" id="2917812"/>
    <lineage>
        <taxon>Archaea</taxon>
        <taxon>Methanobacteriati</taxon>
        <taxon>Methanobacteriota</taxon>
        <taxon>Stenosarchaea group</taxon>
        <taxon>Halobacteria</taxon>
        <taxon>Halobacteriales</taxon>
        <taxon>Haloferacaceae</taxon>
        <taxon>Natronocalculus</taxon>
    </lineage>
</organism>
<comment type="caution">
    <text evidence="2">The sequence shown here is derived from an EMBL/GenBank/DDBJ whole genome shotgun (WGS) entry which is preliminary data.</text>
</comment>
<dbReference type="EMBL" id="JAKRVX010000002">
    <property type="protein sequence ID" value="MCL9816610.1"/>
    <property type="molecule type" value="Genomic_DNA"/>
</dbReference>
<dbReference type="InterPro" id="IPR013096">
    <property type="entry name" value="Cupin_2"/>
</dbReference>
<evidence type="ECO:0000313" key="3">
    <source>
        <dbReference type="Proteomes" id="UP001203207"/>
    </source>
</evidence>
<dbReference type="RefSeq" id="WP_250583493.1">
    <property type="nucleotide sequence ID" value="NZ_JAKRVX010000002.1"/>
</dbReference>
<reference evidence="2" key="2">
    <citation type="submission" date="2022-02" db="EMBL/GenBank/DDBJ databases">
        <authorList>
            <person name="Elcheninov A.G."/>
            <person name="Sorokin D.Y."/>
            <person name="Kublanov I.V."/>
        </authorList>
    </citation>
    <scope>NUCLEOTIDE SEQUENCE</scope>
    <source>
        <strain evidence="2">AArc-St2</strain>
    </source>
</reference>
<feature type="domain" description="Cupin type-2" evidence="1">
    <location>
        <begin position="38"/>
        <end position="101"/>
    </location>
</feature>
<dbReference type="InterPro" id="IPR011051">
    <property type="entry name" value="RmlC_Cupin_sf"/>
</dbReference>
<evidence type="ECO:0000259" key="1">
    <source>
        <dbReference type="Pfam" id="PF07883"/>
    </source>
</evidence>
<dbReference type="InterPro" id="IPR014710">
    <property type="entry name" value="RmlC-like_jellyroll"/>
</dbReference>
<dbReference type="SUPFAM" id="SSF51182">
    <property type="entry name" value="RmlC-like cupins"/>
    <property type="match status" value="1"/>
</dbReference>
<reference evidence="2" key="1">
    <citation type="journal article" date="2022" name="Syst. Appl. Microbiol.">
        <title>Natronocalculus amylovorans gen. nov., sp. nov., and Natranaeroarchaeum aerophilus sp. nov., dominant culturable amylolytic natronoarchaea from hypersaline soda lakes in southwestern Siberia.</title>
        <authorList>
            <person name="Sorokin D.Y."/>
            <person name="Elcheninov A.G."/>
            <person name="Khizhniak T.V."/>
            <person name="Koenen M."/>
            <person name="Bale N.J."/>
            <person name="Damste J.S.S."/>
            <person name="Kublanov I.V."/>
        </authorList>
    </citation>
    <scope>NUCLEOTIDE SEQUENCE</scope>
    <source>
        <strain evidence="2">AArc-St2</strain>
    </source>
</reference>
<dbReference type="Proteomes" id="UP001203207">
    <property type="component" value="Unassembled WGS sequence"/>
</dbReference>
<evidence type="ECO:0000313" key="2">
    <source>
        <dbReference type="EMBL" id="MCL9816610.1"/>
    </source>
</evidence>
<name>A0AAE3K8K2_9EURY</name>
<keyword evidence="3" id="KW-1185">Reference proteome</keyword>
<gene>
    <name evidence="2" type="ORF">AArcSt2_06590</name>
</gene>
<dbReference type="Pfam" id="PF07883">
    <property type="entry name" value="Cupin_2"/>
    <property type="match status" value="1"/>
</dbReference>
<accession>A0AAE3K8K2</accession>
<dbReference type="AlphaFoldDB" id="A0AAE3K8K2"/>
<dbReference type="Gene3D" id="2.60.120.10">
    <property type="entry name" value="Jelly Rolls"/>
    <property type="match status" value="1"/>
</dbReference>
<proteinExistence type="predicted"/>
<sequence length="117" mass="13097">MVTPVNIDAVERRELDAGSPALRAIGYELRPEKMRPNVWEYTAGETNRKHTQREQEELYLVLSGRFECTVDGEVLELEPDDVLVLPPTAARQLTAIEDSRLLVVGAPNVKDDGIPIE</sequence>